<accession>A0A0P7ZLV9</accession>
<evidence type="ECO:0000313" key="3">
    <source>
        <dbReference type="Proteomes" id="UP000050416"/>
    </source>
</evidence>
<protein>
    <submittedName>
        <fullName evidence="2">Uncharacterized protein</fullName>
    </submittedName>
</protein>
<sequence>MISRRPRTAICLLFLLSLLAQPGLAGQPESGEAPPPVLTVAGISASVGEDDPRVLYILPWQNPSLPRRPRAELNNHAQNLLEPSLPRALENHRQFRDTLNPLVLEPITIDTDQGQP</sequence>
<dbReference type="AlphaFoldDB" id="A0A0P7ZLV9"/>
<evidence type="ECO:0000313" key="2">
    <source>
        <dbReference type="EMBL" id="KPQ30215.1"/>
    </source>
</evidence>
<proteinExistence type="predicted"/>
<dbReference type="STRING" id="1305731.GCA_000934705_01343"/>
<dbReference type="OrthoDB" id="6367739at2"/>
<name>A0A0P7ZLV9_9GAMM</name>
<organism evidence="2 3">
    <name type="scientific">Marinobacter excellens HL-55</name>
    <dbReference type="NCBI Taxonomy" id="1305731"/>
    <lineage>
        <taxon>Bacteria</taxon>
        <taxon>Pseudomonadati</taxon>
        <taxon>Pseudomonadota</taxon>
        <taxon>Gammaproteobacteria</taxon>
        <taxon>Pseudomonadales</taxon>
        <taxon>Marinobacteraceae</taxon>
        <taxon>Marinobacter</taxon>
    </lineage>
</organism>
<reference evidence="2 3" key="1">
    <citation type="submission" date="2015-09" db="EMBL/GenBank/DDBJ databases">
        <title>Identification and resolution of microdiversity through metagenomic sequencing of parallel consortia.</title>
        <authorList>
            <person name="Nelson W.C."/>
            <person name="Romine M.F."/>
            <person name="Lindemann S.R."/>
        </authorList>
    </citation>
    <scope>NUCLEOTIDE SEQUENCE [LARGE SCALE GENOMIC DNA]</scope>
    <source>
        <strain evidence="2">HL-55</strain>
    </source>
</reference>
<dbReference type="PATRIC" id="fig|1305731.5.peg.2661"/>
<dbReference type="Proteomes" id="UP000050416">
    <property type="component" value="Unassembled WGS sequence"/>
</dbReference>
<comment type="caution">
    <text evidence="2">The sequence shown here is derived from an EMBL/GenBank/DDBJ whole genome shotgun (WGS) entry which is preliminary data.</text>
</comment>
<feature type="signal peptide" evidence="1">
    <location>
        <begin position="1"/>
        <end position="25"/>
    </location>
</feature>
<feature type="chain" id="PRO_5006147312" evidence="1">
    <location>
        <begin position="26"/>
        <end position="116"/>
    </location>
</feature>
<dbReference type="EMBL" id="LJZQ01000003">
    <property type="protein sequence ID" value="KPQ30215.1"/>
    <property type="molecule type" value="Genomic_DNA"/>
</dbReference>
<keyword evidence="1" id="KW-0732">Signal</keyword>
<evidence type="ECO:0000256" key="1">
    <source>
        <dbReference type="SAM" id="SignalP"/>
    </source>
</evidence>
<gene>
    <name evidence="2" type="ORF">HLUCCX14_03760</name>
</gene>